<evidence type="ECO:0000313" key="1">
    <source>
        <dbReference type="EMBL" id="CAE7231118.1"/>
    </source>
</evidence>
<organism evidence="1 2">
    <name type="scientific">Symbiodinium natans</name>
    <dbReference type="NCBI Taxonomy" id="878477"/>
    <lineage>
        <taxon>Eukaryota</taxon>
        <taxon>Sar</taxon>
        <taxon>Alveolata</taxon>
        <taxon>Dinophyceae</taxon>
        <taxon>Suessiales</taxon>
        <taxon>Symbiodiniaceae</taxon>
        <taxon>Symbiodinium</taxon>
    </lineage>
</organism>
<reference evidence="1" key="1">
    <citation type="submission" date="2021-02" db="EMBL/GenBank/DDBJ databases">
        <authorList>
            <person name="Dougan E. K."/>
            <person name="Rhodes N."/>
            <person name="Thang M."/>
            <person name="Chan C."/>
        </authorList>
    </citation>
    <scope>NUCLEOTIDE SEQUENCE</scope>
</reference>
<accession>A0A812KJZ5</accession>
<protein>
    <recommendedName>
        <fullName evidence="3">Reverse transcriptase Ty1/copia-type domain-containing protein</fullName>
    </recommendedName>
</protein>
<gene>
    <name evidence="1" type="ORF">SNAT2548_LOCUS9452</name>
</gene>
<evidence type="ECO:0008006" key="3">
    <source>
        <dbReference type="Google" id="ProtNLM"/>
    </source>
</evidence>
<proteinExistence type="predicted"/>
<keyword evidence="2" id="KW-1185">Reference proteome</keyword>
<sequence length="642" mass="72491">MSARRRLSCQSGLIWTRKLDLWSLRIACREGKEPLNVGVPTDQVDNPEGSLDIDDDMEVDALFLPSYDSLDRLPCRVSEEFLDKIDKASVFQSIEEHGWVKLKMRDRVVYLQRDPITKAEADEYCKTHKIKILSTRWVSVGKKDGETKEDIVRARVVARDYASGSPSAAELSISSPTSSNEAFRMFLIYTSANSCDLVLVTGVCDASSQDMGLTASDTEKSVCSGEYTFKGNKVWMLLLAYVDDLMIACRNTEAALDLVEQLGRFVKVKLTGVLKKDRKVLDDPDSQRALSAEAAARYRSAVGKISWAAINIGSMQGLLRRVRHIDLRVCWVQSAIQERLIALSWVQGSRNPADIFTKSLSKPQAHLDRLGIFEHYPHTVAGASVQFDIDVGRLCALMCRTVEPAVLERLGVELDEVCLSKTRWVVVEFCTSVDSNMRQAAQCVPGVEVICITEEENGLQDETIALVRSAIVRYIEYGVRVLVWSSTLCTGGCLYQNLHRNKPGHDAYLRKVWGVQRKLWKNFGVLVGNIEDEGGTYTQPFFAVEWPKTCQYWSWKATLKFFREWKKTIITTHVDGCAVGMVDQRGTLVYKRWRVDTDYEPLAVVLDRLRCDGTHQHSNDFDLRSTQHYPPDMCLLVLRSLA</sequence>
<dbReference type="Proteomes" id="UP000604046">
    <property type="component" value="Unassembled WGS sequence"/>
</dbReference>
<name>A0A812KJZ5_9DINO</name>
<dbReference type="EMBL" id="CAJNDS010000736">
    <property type="protein sequence ID" value="CAE7231118.1"/>
    <property type="molecule type" value="Genomic_DNA"/>
</dbReference>
<dbReference type="OrthoDB" id="470137at2759"/>
<evidence type="ECO:0000313" key="2">
    <source>
        <dbReference type="Proteomes" id="UP000604046"/>
    </source>
</evidence>
<dbReference type="AlphaFoldDB" id="A0A812KJZ5"/>
<comment type="caution">
    <text evidence="1">The sequence shown here is derived from an EMBL/GenBank/DDBJ whole genome shotgun (WGS) entry which is preliminary data.</text>
</comment>